<gene>
    <name evidence="11" type="ORF">CHIRRI_LOCUS6429</name>
</gene>
<dbReference type="OrthoDB" id="5877963at2759"/>
<reference evidence="11" key="1">
    <citation type="submission" date="2022-01" db="EMBL/GenBank/DDBJ databases">
        <authorList>
            <person name="King R."/>
        </authorList>
    </citation>
    <scope>NUCLEOTIDE SEQUENCE</scope>
</reference>
<feature type="region of interest" description="Disordered" evidence="10">
    <location>
        <begin position="1"/>
        <end position="25"/>
    </location>
</feature>
<dbReference type="GO" id="GO:0005313">
    <property type="term" value="F:L-glutamate transmembrane transporter activity"/>
    <property type="evidence" value="ECO:0007669"/>
    <property type="project" value="TreeGrafter"/>
</dbReference>
<comment type="subcellular location">
    <subcellularLocation>
        <location evidence="1 9">Membrane</location>
        <topology evidence="1 9">Multi-pass membrane protein</topology>
    </subcellularLocation>
</comment>
<evidence type="ECO:0000256" key="8">
    <source>
        <dbReference type="ARBA" id="ARBA00023180"/>
    </source>
</evidence>
<organism evidence="11 12">
    <name type="scientific">Chironomus riparius</name>
    <dbReference type="NCBI Taxonomy" id="315576"/>
    <lineage>
        <taxon>Eukaryota</taxon>
        <taxon>Metazoa</taxon>
        <taxon>Ecdysozoa</taxon>
        <taxon>Arthropoda</taxon>
        <taxon>Hexapoda</taxon>
        <taxon>Insecta</taxon>
        <taxon>Pterygota</taxon>
        <taxon>Neoptera</taxon>
        <taxon>Endopterygota</taxon>
        <taxon>Diptera</taxon>
        <taxon>Nematocera</taxon>
        <taxon>Chironomoidea</taxon>
        <taxon>Chironomidae</taxon>
        <taxon>Chironominae</taxon>
        <taxon>Chironomus</taxon>
    </lineage>
</organism>
<accession>A0A9N9RRK3</accession>
<dbReference type="InterPro" id="IPR036458">
    <property type="entry name" value="Na:dicarbo_symporter_sf"/>
</dbReference>
<dbReference type="PANTHER" id="PTHR11958">
    <property type="entry name" value="SODIUM/DICARBOXYLATE SYMPORTER-RELATED"/>
    <property type="match status" value="1"/>
</dbReference>
<feature type="transmembrane region" description="Helical" evidence="9">
    <location>
        <begin position="264"/>
        <end position="285"/>
    </location>
</feature>
<dbReference type="Proteomes" id="UP001153620">
    <property type="component" value="Chromosome 2"/>
</dbReference>
<keyword evidence="8" id="KW-0325">Glycoprotein</keyword>
<keyword evidence="5 9" id="KW-0769">Symport</keyword>
<dbReference type="Pfam" id="PF00375">
    <property type="entry name" value="SDF"/>
    <property type="match status" value="1"/>
</dbReference>
<dbReference type="InterPro" id="IPR018107">
    <property type="entry name" value="Na-dicarboxylate_symporter_CS"/>
</dbReference>
<sequence>MSNLENRQSEFMERERSGISSNNNKIRKNRITSKMKIKVNGPNFKEHLLTILTIGAVILGVVTGIIVRAAGLDDETPKFNPRTVMYINFLGDLFLRILKSLILPLIVSSLIAAVGSLDISLSKRIGTRAIAYYLLTTVMAVILGIILVVTIRPGGDGLEKHDNEGSKPSTRAVTTPDTLLDLVRNIFPPNLVQAAIQQYQTVLVNNSNPDMSQWKITGAYTDGTNIMGLVVASIVFGIAISSTRTQSKHLLTVFNELSHVMMKITRWVIWLSPLGVFFLILSKIMEMDNILSVFAKLGLYFLTVSGGIIFHGFFILPTIFFFLTRKNPLKFIGNMAQAIATAFGTSSSSATLPVTMECLEDKNKVDKRVSRFVLPIGATINMDGTALYEAVAAIFIAQLKGIQLSVTQIIAVSVTATCASIGAAGIPQAGLVTLVMVLDTVGLPAEDVSLVIAVDWMLDRIRTVVNVLGDSFGAAIVEHYSRKELSNSTATQTIEVQPKSNGNSVYPLTVDDNENNSANSKGRINSSFMDERV</sequence>
<evidence type="ECO:0000313" key="11">
    <source>
        <dbReference type="EMBL" id="CAG9803529.1"/>
    </source>
</evidence>
<protein>
    <recommendedName>
        <fullName evidence="9">Amino acid transporter</fullName>
    </recommendedName>
</protein>
<keyword evidence="4 9" id="KW-0812">Transmembrane</keyword>
<dbReference type="AlphaFoldDB" id="A0A9N9RRK3"/>
<dbReference type="GO" id="GO:0005886">
    <property type="term" value="C:plasma membrane"/>
    <property type="evidence" value="ECO:0007669"/>
    <property type="project" value="TreeGrafter"/>
</dbReference>
<dbReference type="PRINTS" id="PR00173">
    <property type="entry name" value="EDTRNSPORT"/>
</dbReference>
<evidence type="ECO:0000256" key="9">
    <source>
        <dbReference type="RuleBase" id="RU361216"/>
    </source>
</evidence>
<evidence type="ECO:0000256" key="5">
    <source>
        <dbReference type="ARBA" id="ARBA00022847"/>
    </source>
</evidence>
<evidence type="ECO:0000256" key="6">
    <source>
        <dbReference type="ARBA" id="ARBA00022989"/>
    </source>
</evidence>
<keyword evidence="3 9" id="KW-0813">Transport</keyword>
<proteinExistence type="inferred from homology"/>
<dbReference type="InterPro" id="IPR050746">
    <property type="entry name" value="DAACS"/>
</dbReference>
<dbReference type="PANTHER" id="PTHR11958:SF63">
    <property type="entry name" value="AMINO ACID TRANSPORTER"/>
    <property type="match status" value="1"/>
</dbReference>
<keyword evidence="6 9" id="KW-1133">Transmembrane helix</keyword>
<evidence type="ECO:0000256" key="4">
    <source>
        <dbReference type="ARBA" id="ARBA00022692"/>
    </source>
</evidence>
<evidence type="ECO:0000256" key="10">
    <source>
        <dbReference type="SAM" id="MobiDB-lite"/>
    </source>
</evidence>
<dbReference type="GO" id="GO:0015175">
    <property type="term" value="F:neutral L-amino acid transmembrane transporter activity"/>
    <property type="evidence" value="ECO:0007669"/>
    <property type="project" value="TreeGrafter"/>
</dbReference>
<evidence type="ECO:0000313" key="12">
    <source>
        <dbReference type="Proteomes" id="UP001153620"/>
    </source>
</evidence>
<feature type="region of interest" description="Disordered" evidence="10">
    <location>
        <begin position="498"/>
        <end position="533"/>
    </location>
</feature>
<dbReference type="EMBL" id="OU895878">
    <property type="protein sequence ID" value="CAG9803529.1"/>
    <property type="molecule type" value="Genomic_DNA"/>
</dbReference>
<comment type="similarity">
    <text evidence="2 9">Belongs to the dicarboxylate/amino acid:cation symporter (DAACS) (TC 2.A.23) family.</text>
</comment>
<dbReference type="GO" id="GO:0015501">
    <property type="term" value="F:glutamate:sodium symporter activity"/>
    <property type="evidence" value="ECO:0007669"/>
    <property type="project" value="TreeGrafter"/>
</dbReference>
<feature type="transmembrane region" description="Helical" evidence="9">
    <location>
        <begin position="48"/>
        <end position="71"/>
    </location>
</feature>
<dbReference type="PROSITE" id="PS00714">
    <property type="entry name" value="NA_DICARBOXYL_SYMP_2"/>
    <property type="match status" value="1"/>
</dbReference>
<dbReference type="Gene3D" id="1.10.3860.10">
    <property type="entry name" value="Sodium:dicarboxylate symporter"/>
    <property type="match status" value="1"/>
</dbReference>
<dbReference type="InterPro" id="IPR001991">
    <property type="entry name" value="Na-dicarboxylate_symporter"/>
</dbReference>
<feature type="transmembrane region" description="Helical" evidence="9">
    <location>
        <begin position="297"/>
        <end position="323"/>
    </location>
</feature>
<name>A0A9N9RRK3_9DIPT</name>
<feature type="transmembrane region" description="Helical" evidence="9">
    <location>
        <begin position="129"/>
        <end position="151"/>
    </location>
</feature>
<evidence type="ECO:0000256" key="3">
    <source>
        <dbReference type="ARBA" id="ARBA00022448"/>
    </source>
</evidence>
<dbReference type="SUPFAM" id="SSF118215">
    <property type="entry name" value="Proton glutamate symport protein"/>
    <property type="match status" value="1"/>
</dbReference>
<feature type="compositionally biased region" description="Basic and acidic residues" evidence="10">
    <location>
        <begin position="7"/>
        <end position="17"/>
    </location>
</feature>
<evidence type="ECO:0000256" key="2">
    <source>
        <dbReference type="ARBA" id="ARBA00006148"/>
    </source>
</evidence>
<keyword evidence="12" id="KW-1185">Reference proteome</keyword>
<feature type="transmembrane region" description="Helical" evidence="9">
    <location>
        <begin position="93"/>
        <end position="117"/>
    </location>
</feature>
<feature type="transmembrane region" description="Helical" evidence="9">
    <location>
        <begin position="226"/>
        <end position="243"/>
    </location>
</feature>
<evidence type="ECO:0000256" key="1">
    <source>
        <dbReference type="ARBA" id="ARBA00004141"/>
    </source>
</evidence>
<evidence type="ECO:0000256" key="7">
    <source>
        <dbReference type="ARBA" id="ARBA00023136"/>
    </source>
</evidence>
<feature type="compositionally biased region" description="Polar residues" evidence="10">
    <location>
        <begin position="515"/>
        <end position="533"/>
    </location>
</feature>
<keyword evidence="7 9" id="KW-0472">Membrane</keyword>
<reference evidence="11" key="2">
    <citation type="submission" date="2022-10" db="EMBL/GenBank/DDBJ databases">
        <authorList>
            <consortium name="ENA_rothamsted_submissions"/>
            <consortium name="culmorum"/>
            <person name="King R."/>
        </authorList>
    </citation>
    <scope>NUCLEOTIDE SEQUENCE</scope>
</reference>